<evidence type="ECO:0000256" key="3">
    <source>
        <dbReference type="ARBA" id="ARBA00022692"/>
    </source>
</evidence>
<dbReference type="SMART" id="SM01381">
    <property type="entry name" value="7TM_GPCR_Srsx"/>
    <property type="match status" value="1"/>
</dbReference>
<keyword evidence="6 9" id="KW-0472">Membrane</keyword>
<dbReference type="GO" id="GO:0005886">
    <property type="term" value="C:plasma membrane"/>
    <property type="evidence" value="ECO:0007669"/>
    <property type="project" value="UniProtKB-SubCell"/>
</dbReference>
<feature type="transmembrane region" description="Helical" evidence="9">
    <location>
        <begin position="339"/>
        <end position="364"/>
    </location>
</feature>
<keyword evidence="8" id="KW-0807">Transducer</keyword>
<keyword evidence="12" id="KW-1185">Reference proteome</keyword>
<evidence type="ECO:0000313" key="11">
    <source>
        <dbReference type="EMBL" id="RMX44201.1"/>
    </source>
</evidence>
<comment type="caution">
    <text evidence="11">The sequence shown here is derived from an EMBL/GenBank/DDBJ whole genome shotgun (WGS) entry which is preliminary data.</text>
</comment>
<dbReference type="PRINTS" id="PR00237">
    <property type="entry name" value="GPCRRHODOPSN"/>
</dbReference>
<dbReference type="PROSITE" id="PS50262">
    <property type="entry name" value="G_PROTEIN_RECEP_F1_2"/>
    <property type="match status" value="2"/>
</dbReference>
<dbReference type="Pfam" id="PF00001">
    <property type="entry name" value="7tm_1"/>
    <property type="match status" value="2"/>
</dbReference>
<feature type="transmembrane region" description="Helical" evidence="9">
    <location>
        <begin position="135"/>
        <end position="153"/>
    </location>
</feature>
<dbReference type="PANTHER" id="PTHR24249:SF372">
    <property type="entry name" value="G-PROTEIN COUPLED RECEPTORS FAMILY 1 PROFILE DOMAIN-CONTAINING PROTEIN"/>
    <property type="match status" value="1"/>
</dbReference>
<feature type="transmembrane region" description="Helical" evidence="9">
    <location>
        <begin position="95"/>
        <end position="114"/>
    </location>
</feature>
<dbReference type="CDD" id="cd00637">
    <property type="entry name" value="7tm_classA_rhodopsin-like"/>
    <property type="match status" value="2"/>
</dbReference>
<feature type="transmembrane region" description="Helical" evidence="9">
    <location>
        <begin position="194"/>
        <end position="218"/>
    </location>
</feature>
<evidence type="ECO:0000256" key="2">
    <source>
        <dbReference type="ARBA" id="ARBA00022475"/>
    </source>
</evidence>
<evidence type="ECO:0000256" key="7">
    <source>
        <dbReference type="ARBA" id="ARBA00023170"/>
    </source>
</evidence>
<keyword evidence="5" id="KW-0297">G-protein coupled receptor</keyword>
<feature type="transmembrane region" description="Helical" evidence="9">
    <location>
        <begin position="472"/>
        <end position="495"/>
    </location>
</feature>
<protein>
    <recommendedName>
        <fullName evidence="10">G-protein coupled receptors family 1 profile domain-containing protein</fullName>
    </recommendedName>
</protein>
<gene>
    <name evidence="11" type="ORF">pdam_00002571</name>
</gene>
<keyword evidence="2" id="KW-1003">Cell membrane</keyword>
<feature type="transmembrane region" description="Helical" evidence="9">
    <location>
        <begin position="376"/>
        <end position="396"/>
    </location>
</feature>
<accession>A0A3M6TS86</accession>
<evidence type="ECO:0000256" key="4">
    <source>
        <dbReference type="ARBA" id="ARBA00022989"/>
    </source>
</evidence>
<feature type="transmembrane region" description="Helical" evidence="9">
    <location>
        <begin position="562"/>
        <end position="580"/>
    </location>
</feature>
<evidence type="ECO:0000256" key="1">
    <source>
        <dbReference type="ARBA" id="ARBA00004651"/>
    </source>
</evidence>
<evidence type="ECO:0000259" key="10">
    <source>
        <dbReference type="PROSITE" id="PS50262"/>
    </source>
</evidence>
<evidence type="ECO:0000256" key="8">
    <source>
        <dbReference type="ARBA" id="ARBA00023224"/>
    </source>
</evidence>
<dbReference type="AlphaFoldDB" id="A0A3M6TS86"/>
<feature type="transmembrane region" description="Helical" evidence="9">
    <location>
        <begin position="58"/>
        <end position="83"/>
    </location>
</feature>
<feature type="transmembrane region" description="Helical" evidence="9">
    <location>
        <begin position="302"/>
        <end position="327"/>
    </location>
</feature>
<evidence type="ECO:0000256" key="9">
    <source>
        <dbReference type="SAM" id="Phobius"/>
    </source>
</evidence>
<proteinExistence type="predicted"/>
<dbReference type="InterPro" id="IPR000276">
    <property type="entry name" value="GPCR_Rhodpsn"/>
</dbReference>
<keyword evidence="7" id="KW-0675">Receptor</keyword>
<reference evidence="11 12" key="1">
    <citation type="journal article" date="2018" name="Sci. Rep.">
        <title>Comparative analysis of the Pocillopora damicornis genome highlights role of immune system in coral evolution.</title>
        <authorList>
            <person name="Cunning R."/>
            <person name="Bay R.A."/>
            <person name="Gillette P."/>
            <person name="Baker A.C."/>
            <person name="Traylor-Knowles N."/>
        </authorList>
    </citation>
    <scope>NUCLEOTIDE SEQUENCE [LARGE SCALE GENOMIC DNA]</scope>
    <source>
        <strain evidence="11">RSMAS</strain>
        <tissue evidence="11">Whole animal</tissue>
    </source>
</reference>
<dbReference type="SUPFAM" id="SSF81321">
    <property type="entry name" value="Family A G protein-coupled receptor-like"/>
    <property type="match status" value="2"/>
</dbReference>
<feature type="transmembrane region" description="Helical" evidence="9">
    <location>
        <begin position="417"/>
        <end position="435"/>
    </location>
</feature>
<dbReference type="EMBL" id="RCHS01003049">
    <property type="protein sequence ID" value="RMX44201.1"/>
    <property type="molecule type" value="Genomic_DNA"/>
</dbReference>
<dbReference type="OrthoDB" id="5962256at2759"/>
<dbReference type="InterPro" id="IPR017452">
    <property type="entry name" value="GPCR_Rhodpsn_7TM"/>
</dbReference>
<dbReference type="InterPro" id="IPR050569">
    <property type="entry name" value="TAAR"/>
</dbReference>
<organism evidence="11 12">
    <name type="scientific">Pocillopora damicornis</name>
    <name type="common">Cauliflower coral</name>
    <name type="synonym">Millepora damicornis</name>
    <dbReference type="NCBI Taxonomy" id="46731"/>
    <lineage>
        <taxon>Eukaryota</taxon>
        <taxon>Metazoa</taxon>
        <taxon>Cnidaria</taxon>
        <taxon>Anthozoa</taxon>
        <taxon>Hexacorallia</taxon>
        <taxon>Scleractinia</taxon>
        <taxon>Astrocoeniina</taxon>
        <taxon>Pocilloporidae</taxon>
        <taxon>Pocillopora</taxon>
    </lineage>
</organism>
<keyword evidence="3 9" id="KW-0812">Transmembrane</keyword>
<keyword evidence="4 9" id="KW-1133">Transmembrane helix</keyword>
<feature type="transmembrane region" description="Helical" evidence="9">
    <location>
        <begin position="24"/>
        <end position="46"/>
    </location>
</feature>
<feature type="domain" description="G-protein coupled receptors family 1 profile" evidence="10">
    <location>
        <begin position="318"/>
        <end position="578"/>
    </location>
</feature>
<evidence type="ECO:0000256" key="5">
    <source>
        <dbReference type="ARBA" id="ARBA00023040"/>
    </source>
</evidence>
<dbReference type="Proteomes" id="UP000275408">
    <property type="component" value="Unassembled WGS sequence"/>
</dbReference>
<feature type="transmembrane region" description="Helical" evidence="9">
    <location>
        <begin position="249"/>
        <end position="271"/>
    </location>
</feature>
<feature type="domain" description="G-protein coupled receptors family 1 profile" evidence="10">
    <location>
        <begin position="38"/>
        <end position="323"/>
    </location>
</feature>
<comment type="subcellular location">
    <subcellularLocation>
        <location evidence="1">Cell membrane</location>
        <topology evidence="1">Multi-pass membrane protein</topology>
    </subcellularLocation>
</comment>
<name>A0A3M6TS86_POCDA</name>
<feature type="transmembrane region" description="Helical" evidence="9">
    <location>
        <begin position="523"/>
        <end position="550"/>
    </location>
</feature>
<dbReference type="PANTHER" id="PTHR24249">
    <property type="entry name" value="HISTAMINE RECEPTOR-RELATED G-PROTEIN COUPLED RECEPTOR"/>
    <property type="match status" value="1"/>
</dbReference>
<evidence type="ECO:0000313" key="12">
    <source>
        <dbReference type="Proteomes" id="UP000275408"/>
    </source>
</evidence>
<evidence type="ECO:0000256" key="6">
    <source>
        <dbReference type="ARBA" id="ARBA00023136"/>
    </source>
</evidence>
<dbReference type="GO" id="GO:0004930">
    <property type="term" value="F:G protein-coupled receptor activity"/>
    <property type="evidence" value="ECO:0007669"/>
    <property type="project" value="UniProtKB-KW"/>
</dbReference>
<dbReference type="Gene3D" id="1.20.1070.10">
    <property type="entry name" value="Rhodopsin 7-helix transmembrane proteins"/>
    <property type="match status" value="2"/>
</dbReference>
<sequence length="599" mass="66735">MNWTSCGPTTPDEEPPDDNIKTTVTVILVILIIAIAIGNSLLFKAFHKFPSLRTASNSILMSLSAADSLTVVVFTLDISFLALKTKNGLVCTVSAGLTILLISVIIVHLTLISVERFIAVKFALRYQSIVTTRRTVLASFAVWLWALAVTVILPHTLRTEDGNIFKGLYHALHPCSTCSLEKGKPMPHTAMGYLIFWVTSVLVIPILVILCSYGYIFLISRKHRREIKDQVNIQGAATTKEEMKGARTVAIVVGGCLVSFVPLLVVTSLRFRGESYHKTNWRRVMKHLVFVFALGLPTEMKALVVTIFVTITIVSIFGNTMVIRAFYKFSNLRNAANVIVVSLSVAGISMSVPFVLHIATILVGKKVPPHQLCAPASIINLTLLGIVILHLTLISVERFIAVKFAMTYHTIVTNRRTVIASTVAWLWGVCAVNTFPEAFKATDKVFEGYHAGLTPCSCQFSCSRIENSVKTYLFFLVISTLLVPIMIITASYSYIFKIAWKQRRQINEEIHGKLTRRSHEMKGAYTVAIIVGTCLVSFIPLVVVLCLKFLSSTSIGKEHMYLVYLVASLNACWNPMIYCWRNENFRNSFKRLLKCKPDD</sequence>